<dbReference type="InParanoid" id="A0A0P0W1B2"/>
<gene>
    <name evidence="2" type="ordered locus">Os03g0673600</name>
    <name evidence="2" type="ORF">OSNPB_030673600</name>
</gene>
<feature type="non-terminal residue" evidence="2">
    <location>
        <position position="1"/>
    </location>
</feature>
<keyword evidence="3" id="KW-1185">Reference proteome</keyword>
<proteinExistence type="predicted"/>
<evidence type="ECO:0000313" key="3">
    <source>
        <dbReference type="Proteomes" id="UP000059680"/>
    </source>
</evidence>
<dbReference type="Proteomes" id="UP000059680">
    <property type="component" value="Chromosome 3"/>
</dbReference>
<evidence type="ECO:0000256" key="1">
    <source>
        <dbReference type="SAM" id="MobiDB-lite"/>
    </source>
</evidence>
<dbReference type="PaxDb" id="39947-A0A0P0W1B2"/>
<feature type="compositionally biased region" description="Low complexity" evidence="1">
    <location>
        <begin position="17"/>
        <end position="28"/>
    </location>
</feature>
<sequence>QCRRRVRRQGSERASSRQRTSSSSLRGTSPPPATSSPPSTTTLSTPSPLPLATLLLGHLLSRRRVREAASVVRWICRPNSPQRPNNATFTFVVAAGGLDGDDGDRASVAW</sequence>
<reference evidence="2 3" key="3">
    <citation type="journal article" date="2013" name="Rice">
        <title>Improvement of the Oryza sativa Nipponbare reference genome using next generation sequence and optical map data.</title>
        <authorList>
            <person name="Kawahara Y."/>
            <person name="de la Bastide M."/>
            <person name="Hamilton J.P."/>
            <person name="Kanamori H."/>
            <person name="McCombie W.R."/>
            <person name="Ouyang S."/>
            <person name="Schwartz D.C."/>
            <person name="Tanaka T."/>
            <person name="Wu J."/>
            <person name="Zhou S."/>
            <person name="Childs K.L."/>
            <person name="Davidson R.M."/>
            <person name="Lin H."/>
            <person name="Quesada-Ocampo L."/>
            <person name="Vaillancourt B."/>
            <person name="Sakai H."/>
            <person name="Lee S.S."/>
            <person name="Kim J."/>
            <person name="Numa H."/>
            <person name="Itoh T."/>
            <person name="Buell C.R."/>
            <person name="Matsumoto T."/>
        </authorList>
    </citation>
    <scope>NUCLEOTIDE SEQUENCE [LARGE SCALE GENOMIC DNA]</scope>
    <source>
        <strain evidence="3">cv. Nipponbare</strain>
    </source>
</reference>
<dbReference type="AlphaFoldDB" id="A0A0P0W1B2"/>
<protein>
    <submittedName>
        <fullName evidence="2">Os03g0673600 protein</fullName>
    </submittedName>
</protein>
<reference evidence="3" key="1">
    <citation type="journal article" date="2005" name="Nature">
        <title>The map-based sequence of the rice genome.</title>
        <authorList>
            <consortium name="International rice genome sequencing project (IRGSP)"/>
            <person name="Matsumoto T."/>
            <person name="Wu J."/>
            <person name="Kanamori H."/>
            <person name="Katayose Y."/>
            <person name="Fujisawa M."/>
            <person name="Namiki N."/>
            <person name="Mizuno H."/>
            <person name="Yamamoto K."/>
            <person name="Antonio B.A."/>
            <person name="Baba T."/>
            <person name="Sakata K."/>
            <person name="Nagamura Y."/>
            <person name="Aoki H."/>
            <person name="Arikawa K."/>
            <person name="Arita K."/>
            <person name="Bito T."/>
            <person name="Chiden Y."/>
            <person name="Fujitsuka N."/>
            <person name="Fukunaka R."/>
            <person name="Hamada M."/>
            <person name="Harada C."/>
            <person name="Hayashi A."/>
            <person name="Hijishita S."/>
            <person name="Honda M."/>
            <person name="Hosokawa S."/>
            <person name="Ichikawa Y."/>
            <person name="Idonuma A."/>
            <person name="Iijima M."/>
            <person name="Ikeda M."/>
            <person name="Ikeno M."/>
            <person name="Ito K."/>
            <person name="Ito S."/>
            <person name="Ito T."/>
            <person name="Ito Y."/>
            <person name="Ito Y."/>
            <person name="Iwabuchi A."/>
            <person name="Kamiya K."/>
            <person name="Karasawa W."/>
            <person name="Kurita K."/>
            <person name="Katagiri S."/>
            <person name="Kikuta A."/>
            <person name="Kobayashi H."/>
            <person name="Kobayashi N."/>
            <person name="Machita K."/>
            <person name="Maehara T."/>
            <person name="Masukawa M."/>
            <person name="Mizubayashi T."/>
            <person name="Mukai Y."/>
            <person name="Nagasaki H."/>
            <person name="Nagata Y."/>
            <person name="Naito S."/>
            <person name="Nakashima M."/>
            <person name="Nakama Y."/>
            <person name="Nakamichi Y."/>
            <person name="Nakamura M."/>
            <person name="Meguro A."/>
            <person name="Negishi M."/>
            <person name="Ohta I."/>
            <person name="Ohta T."/>
            <person name="Okamoto M."/>
            <person name="Ono N."/>
            <person name="Saji S."/>
            <person name="Sakaguchi M."/>
            <person name="Sakai K."/>
            <person name="Shibata M."/>
            <person name="Shimokawa T."/>
            <person name="Song J."/>
            <person name="Takazaki Y."/>
            <person name="Terasawa K."/>
            <person name="Tsugane M."/>
            <person name="Tsuji K."/>
            <person name="Ueda S."/>
            <person name="Waki K."/>
            <person name="Yamagata H."/>
            <person name="Yamamoto M."/>
            <person name="Yamamoto S."/>
            <person name="Yamane H."/>
            <person name="Yoshiki S."/>
            <person name="Yoshihara R."/>
            <person name="Yukawa K."/>
            <person name="Zhong H."/>
            <person name="Yano M."/>
            <person name="Yuan Q."/>
            <person name="Ouyang S."/>
            <person name="Liu J."/>
            <person name="Jones K.M."/>
            <person name="Gansberger K."/>
            <person name="Moffat K."/>
            <person name="Hill J."/>
            <person name="Bera J."/>
            <person name="Fadrosh D."/>
            <person name="Jin S."/>
            <person name="Johri S."/>
            <person name="Kim M."/>
            <person name="Overton L."/>
            <person name="Reardon M."/>
            <person name="Tsitrin T."/>
            <person name="Vuong H."/>
            <person name="Weaver B."/>
            <person name="Ciecko A."/>
            <person name="Tallon L."/>
            <person name="Jackson J."/>
            <person name="Pai G."/>
            <person name="Aken S.V."/>
            <person name="Utterback T."/>
            <person name="Reidmuller S."/>
            <person name="Feldblyum T."/>
            <person name="Hsiao J."/>
            <person name="Zismann V."/>
            <person name="Iobst S."/>
            <person name="de Vazeille A.R."/>
            <person name="Buell C.R."/>
            <person name="Ying K."/>
            <person name="Li Y."/>
            <person name="Lu T."/>
            <person name="Huang Y."/>
            <person name="Zhao Q."/>
            <person name="Feng Q."/>
            <person name="Zhang L."/>
            <person name="Zhu J."/>
            <person name="Weng Q."/>
            <person name="Mu J."/>
            <person name="Lu Y."/>
            <person name="Fan D."/>
            <person name="Liu Y."/>
            <person name="Guan J."/>
            <person name="Zhang Y."/>
            <person name="Yu S."/>
            <person name="Liu X."/>
            <person name="Zhang Y."/>
            <person name="Hong G."/>
            <person name="Han B."/>
            <person name="Choisne N."/>
            <person name="Demange N."/>
            <person name="Orjeda G."/>
            <person name="Samain S."/>
            <person name="Cattolico L."/>
            <person name="Pelletier E."/>
            <person name="Couloux A."/>
            <person name="Segurens B."/>
            <person name="Wincker P."/>
            <person name="D'Hont A."/>
            <person name="Scarpelli C."/>
            <person name="Weissenbach J."/>
            <person name="Salanoubat M."/>
            <person name="Quetier F."/>
            <person name="Yu Y."/>
            <person name="Kim H.R."/>
            <person name="Rambo T."/>
            <person name="Currie J."/>
            <person name="Collura K."/>
            <person name="Luo M."/>
            <person name="Yang T."/>
            <person name="Ammiraju J.S.S."/>
            <person name="Engler F."/>
            <person name="Soderlund C."/>
            <person name="Wing R.A."/>
            <person name="Palmer L.E."/>
            <person name="de la Bastide M."/>
            <person name="Spiegel L."/>
            <person name="Nascimento L."/>
            <person name="Zutavern T."/>
            <person name="O'Shaughnessy A."/>
            <person name="Dike S."/>
            <person name="Dedhia N."/>
            <person name="Preston R."/>
            <person name="Balija V."/>
            <person name="McCombie W.R."/>
            <person name="Chow T."/>
            <person name="Chen H."/>
            <person name="Chung M."/>
            <person name="Chen C."/>
            <person name="Shaw J."/>
            <person name="Wu H."/>
            <person name="Hsiao K."/>
            <person name="Chao Y."/>
            <person name="Chu M."/>
            <person name="Cheng C."/>
            <person name="Hour A."/>
            <person name="Lee P."/>
            <person name="Lin S."/>
            <person name="Lin Y."/>
            <person name="Liou J."/>
            <person name="Liu S."/>
            <person name="Hsing Y."/>
            <person name="Raghuvanshi S."/>
            <person name="Mohanty A."/>
            <person name="Bharti A.K."/>
            <person name="Gaur A."/>
            <person name="Gupta V."/>
            <person name="Kumar D."/>
            <person name="Ravi V."/>
            <person name="Vij S."/>
            <person name="Kapur A."/>
            <person name="Khurana P."/>
            <person name="Khurana P."/>
            <person name="Khurana J.P."/>
            <person name="Tyagi A.K."/>
            <person name="Gaikwad K."/>
            <person name="Singh A."/>
            <person name="Dalal V."/>
            <person name="Srivastava S."/>
            <person name="Dixit A."/>
            <person name="Pal A.K."/>
            <person name="Ghazi I.A."/>
            <person name="Yadav M."/>
            <person name="Pandit A."/>
            <person name="Bhargava A."/>
            <person name="Sureshbabu K."/>
            <person name="Batra K."/>
            <person name="Sharma T.R."/>
            <person name="Mohapatra T."/>
            <person name="Singh N.K."/>
            <person name="Messing J."/>
            <person name="Nelson A.B."/>
            <person name="Fuks G."/>
            <person name="Kavchok S."/>
            <person name="Keizer G."/>
            <person name="Linton E."/>
            <person name="Llaca V."/>
            <person name="Song R."/>
            <person name="Tanyolac B."/>
            <person name="Young S."/>
            <person name="Ho-Il K."/>
            <person name="Hahn J.H."/>
            <person name="Sangsakoo G."/>
            <person name="Vanavichit A."/>
            <person name="de Mattos Luiz.A.T."/>
            <person name="Zimmer P.D."/>
            <person name="Malone G."/>
            <person name="Dellagostin O."/>
            <person name="de Oliveira A.C."/>
            <person name="Bevan M."/>
            <person name="Bancroft I."/>
            <person name="Minx P."/>
            <person name="Cordum H."/>
            <person name="Wilson R."/>
            <person name="Cheng Z."/>
            <person name="Jin W."/>
            <person name="Jiang J."/>
            <person name="Leong S.A."/>
            <person name="Iwama H."/>
            <person name="Gojobori T."/>
            <person name="Itoh T."/>
            <person name="Niimura Y."/>
            <person name="Fujii Y."/>
            <person name="Habara T."/>
            <person name="Sakai H."/>
            <person name="Sato Y."/>
            <person name="Wilson G."/>
            <person name="Kumar K."/>
            <person name="McCouch S."/>
            <person name="Juretic N."/>
            <person name="Hoen D."/>
            <person name="Wright S."/>
            <person name="Bruskiewich R."/>
            <person name="Bureau T."/>
            <person name="Miyao A."/>
            <person name="Hirochika H."/>
            <person name="Nishikawa T."/>
            <person name="Kadowaki K."/>
            <person name="Sugiura M."/>
            <person name="Burr B."/>
            <person name="Sasaki T."/>
        </authorList>
    </citation>
    <scope>NUCLEOTIDE SEQUENCE [LARGE SCALE GENOMIC DNA]</scope>
    <source>
        <strain evidence="3">cv. Nipponbare</strain>
    </source>
</reference>
<dbReference type="STRING" id="39947.A0A0P0W1B2"/>
<dbReference type="Gramene" id="Os03t0673600-01">
    <property type="protein sequence ID" value="Os03t0673600-01"/>
    <property type="gene ID" value="Os03g0673600"/>
</dbReference>
<feature type="compositionally biased region" description="Low complexity" evidence="1">
    <location>
        <begin position="36"/>
        <end position="48"/>
    </location>
</feature>
<feature type="region of interest" description="Disordered" evidence="1">
    <location>
        <begin position="1"/>
        <end position="48"/>
    </location>
</feature>
<dbReference type="EMBL" id="AP014959">
    <property type="protein sequence ID" value="BAS85703.1"/>
    <property type="molecule type" value="Genomic_DNA"/>
</dbReference>
<reference evidence="2 3" key="2">
    <citation type="journal article" date="2013" name="Plant Cell Physiol.">
        <title>Rice Annotation Project Database (RAP-DB): an integrative and interactive database for rice genomics.</title>
        <authorList>
            <person name="Sakai H."/>
            <person name="Lee S.S."/>
            <person name="Tanaka T."/>
            <person name="Numa H."/>
            <person name="Kim J."/>
            <person name="Kawahara Y."/>
            <person name="Wakimoto H."/>
            <person name="Yang C.C."/>
            <person name="Iwamoto M."/>
            <person name="Abe T."/>
            <person name="Yamada Y."/>
            <person name="Muto A."/>
            <person name="Inokuchi H."/>
            <person name="Ikemura T."/>
            <person name="Matsumoto T."/>
            <person name="Sasaki T."/>
            <person name="Itoh T."/>
        </authorList>
    </citation>
    <scope>NUCLEOTIDE SEQUENCE [LARGE SCALE GENOMIC DNA]</scope>
    <source>
        <strain evidence="3">cv. Nipponbare</strain>
    </source>
</reference>
<organism evidence="2 3">
    <name type="scientific">Oryza sativa subsp. japonica</name>
    <name type="common">Rice</name>
    <dbReference type="NCBI Taxonomy" id="39947"/>
    <lineage>
        <taxon>Eukaryota</taxon>
        <taxon>Viridiplantae</taxon>
        <taxon>Streptophyta</taxon>
        <taxon>Embryophyta</taxon>
        <taxon>Tracheophyta</taxon>
        <taxon>Spermatophyta</taxon>
        <taxon>Magnoliopsida</taxon>
        <taxon>Liliopsida</taxon>
        <taxon>Poales</taxon>
        <taxon>Poaceae</taxon>
        <taxon>BOP clade</taxon>
        <taxon>Oryzoideae</taxon>
        <taxon>Oryzeae</taxon>
        <taxon>Oryzinae</taxon>
        <taxon>Oryza</taxon>
        <taxon>Oryza sativa</taxon>
    </lineage>
</organism>
<name>A0A0P0W1B2_ORYSJ</name>
<accession>A0A0P0W1B2</accession>
<evidence type="ECO:0000313" key="2">
    <source>
        <dbReference type="EMBL" id="BAS85703.1"/>
    </source>
</evidence>